<keyword evidence="5" id="KW-0418">Kinase</keyword>
<dbReference type="CDD" id="cd00156">
    <property type="entry name" value="REC"/>
    <property type="match status" value="1"/>
</dbReference>
<dbReference type="PANTHER" id="PTHR43711">
    <property type="entry name" value="TWO-COMPONENT HISTIDINE KINASE"/>
    <property type="match status" value="1"/>
</dbReference>
<evidence type="ECO:0000259" key="10">
    <source>
        <dbReference type="PROSITE" id="PS50112"/>
    </source>
</evidence>
<accession>A0A7J9SIB8</accession>
<sequence>MAYLDSGRITVIHADDEPDFAELTSIRLEKELDDCELLTATSAQDALTMIDETTDCVVSDLNMPGTNGLELLDQVREEYPDLPFILFTGKGSEEVASEAISRGVTDYIQKQPGSEVYTLLANRIENAVEAYRAEQAATATRERYETLIEQASDIVFVVDPNGTFRYLSPAVERVLGYEPAELTDEVGFEYIHPDDRAAAAEEFASVAEEPGGVVSTEFRTLHSDGSWVPLEVRGRNLLENPHVEGIVVVGRDISDRKQRERELELIETLVQRSEDALVVFDPDDGAVQCFDDTACELSGRSEETLRGTPVTDLLAGFPDSAAWDEHVAALRSADNSLYEDELVRTDGPNVPVEINATIGSIGGTEYVITTARESEPAERDVQTLQRRVDRLDELVSVISHDLRNPLEVASGNVELAREQRDSERLDAAADALDRSQALIDDLLDLAGEYQRDNEFQRVSLAETAEECWRTIDAPDATLLIETDRTVRADASRLNRILENLLRNAVTHGPDGVTVTVGELDDRAGFYVEDDGPGIPVEKRADVFDAGYSTRPDGPGLGLTIVRTVADVHGWDVSVTDGREGGARFEVDGVEFVADG</sequence>
<feature type="modified residue" description="4-aspartylphosphate" evidence="7">
    <location>
        <position position="60"/>
    </location>
</feature>
<evidence type="ECO:0000256" key="3">
    <source>
        <dbReference type="ARBA" id="ARBA00022553"/>
    </source>
</evidence>
<dbReference type="InterPro" id="IPR011006">
    <property type="entry name" value="CheY-like_superfamily"/>
</dbReference>
<keyword evidence="13" id="KW-1185">Reference proteome</keyword>
<evidence type="ECO:0000259" key="9">
    <source>
        <dbReference type="PROSITE" id="PS50110"/>
    </source>
</evidence>
<dbReference type="CDD" id="cd00075">
    <property type="entry name" value="HATPase"/>
    <property type="match status" value="1"/>
</dbReference>
<keyword evidence="3 7" id="KW-0597">Phosphoprotein</keyword>
<dbReference type="PROSITE" id="PS50113">
    <property type="entry name" value="PAC"/>
    <property type="match status" value="1"/>
</dbReference>
<dbReference type="InterPro" id="IPR003661">
    <property type="entry name" value="HisK_dim/P_dom"/>
</dbReference>
<dbReference type="PROSITE" id="PS50109">
    <property type="entry name" value="HIS_KIN"/>
    <property type="match status" value="1"/>
</dbReference>
<evidence type="ECO:0000313" key="12">
    <source>
        <dbReference type="EMBL" id="MBB6646700.1"/>
    </source>
</evidence>
<dbReference type="SMART" id="SM00388">
    <property type="entry name" value="HisKA"/>
    <property type="match status" value="1"/>
</dbReference>
<evidence type="ECO:0000256" key="1">
    <source>
        <dbReference type="ARBA" id="ARBA00000085"/>
    </source>
</evidence>
<dbReference type="Gene3D" id="3.30.450.20">
    <property type="entry name" value="PAS domain"/>
    <property type="match status" value="2"/>
</dbReference>
<dbReference type="Pfam" id="PF00512">
    <property type="entry name" value="HisKA"/>
    <property type="match status" value="1"/>
</dbReference>
<evidence type="ECO:0000256" key="7">
    <source>
        <dbReference type="PROSITE-ProRule" id="PRU00169"/>
    </source>
</evidence>
<dbReference type="InterPro" id="IPR001789">
    <property type="entry name" value="Sig_transdc_resp-reg_receiver"/>
</dbReference>
<dbReference type="Proteomes" id="UP000546257">
    <property type="component" value="Unassembled WGS sequence"/>
</dbReference>
<protein>
    <recommendedName>
        <fullName evidence="2">histidine kinase</fullName>
        <ecNumber evidence="2">2.7.13.3</ecNumber>
    </recommendedName>
</protein>
<proteinExistence type="predicted"/>
<feature type="domain" description="Histidine kinase" evidence="8">
    <location>
        <begin position="397"/>
        <end position="586"/>
    </location>
</feature>
<organism evidence="12 13">
    <name type="scientific">Halobellus ruber</name>
    <dbReference type="NCBI Taxonomy" id="2761102"/>
    <lineage>
        <taxon>Archaea</taxon>
        <taxon>Methanobacteriati</taxon>
        <taxon>Methanobacteriota</taxon>
        <taxon>Stenosarchaea group</taxon>
        <taxon>Halobacteria</taxon>
        <taxon>Halobacteriales</taxon>
        <taxon>Haloferacaceae</taxon>
        <taxon>Halobellus</taxon>
    </lineage>
</organism>
<dbReference type="AlphaFoldDB" id="A0A7J9SIB8"/>
<dbReference type="EMBL" id="JACKXD010000003">
    <property type="protein sequence ID" value="MBB6646700.1"/>
    <property type="molecule type" value="Genomic_DNA"/>
</dbReference>
<dbReference type="Gene3D" id="3.40.50.2300">
    <property type="match status" value="1"/>
</dbReference>
<dbReference type="SMART" id="SM00086">
    <property type="entry name" value="PAC"/>
    <property type="match status" value="1"/>
</dbReference>
<dbReference type="SMART" id="SM00448">
    <property type="entry name" value="REC"/>
    <property type="match status" value="1"/>
</dbReference>
<evidence type="ECO:0000256" key="4">
    <source>
        <dbReference type="ARBA" id="ARBA00022679"/>
    </source>
</evidence>
<dbReference type="Pfam" id="PF02518">
    <property type="entry name" value="HATPase_c"/>
    <property type="match status" value="1"/>
</dbReference>
<reference evidence="12 13" key="1">
    <citation type="submission" date="2020-08" db="EMBL/GenBank/DDBJ databases">
        <authorList>
            <person name="Seo M.-J."/>
        </authorList>
    </citation>
    <scope>NUCLEOTIDE SEQUENCE [LARGE SCALE GENOMIC DNA]</scope>
    <source>
        <strain evidence="12 13">MBLA0160</strain>
    </source>
</reference>
<comment type="caution">
    <text evidence="12">The sequence shown here is derived from an EMBL/GenBank/DDBJ whole genome shotgun (WGS) entry which is preliminary data.</text>
</comment>
<dbReference type="SMART" id="SM00387">
    <property type="entry name" value="HATPase_c"/>
    <property type="match status" value="1"/>
</dbReference>
<dbReference type="Pfam" id="PF13426">
    <property type="entry name" value="PAS_9"/>
    <property type="match status" value="1"/>
</dbReference>
<dbReference type="Pfam" id="PF08447">
    <property type="entry name" value="PAS_3"/>
    <property type="match status" value="1"/>
</dbReference>
<dbReference type="InterPro" id="IPR036097">
    <property type="entry name" value="HisK_dim/P_sf"/>
</dbReference>
<dbReference type="PROSITE" id="PS50112">
    <property type="entry name" value="PAS"/>
    <property type="match status" value="1"/>
</dbReference>
<dbReference type="SMART" id="SM00091">
    <property type="entry name" value="PAS"/>
    <property type="match status" value="2"/>
</dbReference>
<evidence type="ECO:0000259" key="11">
    <source>
        <dbReference type="PROSITE" id="PS50113"/>
    </source>
</evidence>
<dbReference type="PRINTS" id="PR00344">
    <property type="entry name" value="BCTRLSENSOR"/>
</dbReference>
<evidence type="ECO:0000259" key="8">
    <source>
        <dbReference type="PROSITE" id="PS50109"/>
    </source>
</evidence>
<dbReference type="PROSITE" id="PS50110">
    <property type="entry name" value="RESPONSE_REGULATORY"/>
    <property type="match status" value="1"/>
</dbReference>
<evidence type="ECO:0000256" key="6">
    <source>
        <dbReference type="ARBA" id="ARBA00023012"/>
    </source>
</evidence>
<feature type="domain" description="PAC" evidence="11">
    <location>
        <begin position="214"/>
        <end position="265"/>
    </location>
</feature>
<dbReference type="PANTHER" id="PTHR43711:SF1">
    <property type="entry name" value="HISTIDINE KINASE 1"/>
    <property type="match status" value="1"/>
</dbReference>
<dbReference type="Gene3D" id="3.30.565.10">
    <property type="entry name" value="Histidine kinase-like ATPase, C-terminal domain"/>
    <property type="match status" value="1"/>
</dbReference>
<gene>
    <name evidence="12" type="ORF">H5V44_10460</name>
</gene>
<dbReference type="Pfam" id="PF00072">
    <property type="entry name" value="Response_reg"/>
    <property type="match status" value="1"/>
</dbReference>
<dbReference type="SUPFAM" id="SSF52172">
    <property type="entry name" value="CheY-like"/>
    <property type="match status" value="1"/>
</dbReference>
<evidence type="ECO:0000256" key="5">
    <source>
        <dbReference type="ARBA" id="ARBA00022777"/>
    </source>
</evidence>
<dbReference type="Gene3D" id="1.10.287.130">
    <property type="match status" value="1"/>
</dbReference>
<comment type="catalytic activity">
    <reaction evidence="1">
        <text>ATP + protein L-histidine = ADP + protein N-phospho-L-histidine.</text>
        <dbReference type="EC" id="2.7.13.3"/>
    </reaction>
</comment>
<name>A0A7J9SIB8_9EURY</name>
<dbReference type="InterPro" id="IPR001610">
    <property type="entry name" value="PAC"/>
</dbReference>
<feature type="domain" description="Response regulatory" evidence="9">
    <location>
        <begin position="10"/>
        <end position="125"/>
    </location>
</feature>
<dbReference type="NCBIfam" id="TIGR00229">
    <property type="entry name" value="sensory_box"/>
    <property type="match status" value="2"/>
</dbReference>
<dbReference type="CDD" id="cd00082">
    <property type="entry name" value="HisKA"/>
    <property type="match status" value="1"/>
</dbReference>
<dbReference type="InterPro" id="IPR000014">
    <property type="entry name" value="PAS"/>
</dbReference>
<dbReference type="InterPro" id="IPR036890">
    <property type="entry name" value="HATPase_C_sf"/>
</dbReference>
<dbReference type="SUPFAM" id="SSF55874">
    <property type="entry name" value="ATPase domain of HSP90 chaperone/DNA topoisomerase II/histidine kinase"/>
    <property type="match status" value="1"/>
</dbReference>
<dbReference type="InterPro" id="IPR005467">
    <property type="entry name" value="His_kinase_dom"/>
</dbReference>
<evidence type="ECO:0000313" key="13">
    <source>
        <dbReference type="Proteomes" id="UP000546257"/>
    </source>
</evidence>
<dbReference type="InterPro" id="IPR050736">
    <property type="entry name" value="Sensor_HK_Regulatory"/>
</dbReference>
<dbReference type="GO" id="GO:0000155">
    <property type="term" value="F:phosphorelay sensor kinase activity"/>
    <property type="evidence" value="ECO:0007669"/>
    <property type="project" value="InterPro"/>
</dbReference>
<dbReference type="EC" id="2.7.13.3" evidence="2"/>
<dbReference type="RefSeq" id="WP_185193057.1">
    <property type="nucleotide sequence ID" value="NZ_JACKXD010000003.1"/>
</dbReference>
<feature type="domain" description="PAS" evidence="10">
    <location>
        <begin position="140"/>
        <end position="210"/>
    </location>
</feature>
<dbReference type="SUPFAM" id="SSF55785">
    <property type="entry name" value="PYP-like sensor domain (PAS domain)"/>
    <property type="match status" value="2"/>
</dbReference>
<dbReference type="SUPFAM" id="SSF47384">
    <property type="entry name" value="Homodimeric domain of signal transducing histidine kinase"/>
    <property type="match status" value="1"/>
</dbReference>
<keyword evidence="6" id="KW-0902">Two-component regulatory system</keyword>
<dbReference type="InterPro" id="IPR004358">
    <property type="entry name" value="Sig_transdc_His_kin-like_C"/>
</dbReference>
<dbReference type="CDD" id="cd00130">
    <property type="entry name" value="PAS"/>
    <property type="match status" value="1"/>
</dbReference>
<dbReference type="InterPro" id="IPR003594">
    <property type="entry name" value="HATPase_dom"/>
</dbReference>
<dbReference type="InterPro" id="IPR013655">
    <property type="entry name" value="PAS_fold_3"/>
</dbReference>
<keyword evidence="4" id="KW-0808">Transferase</keyword>
<dbReference type="InterPro" id="IPR035965">
    <property type="entry name" value="PAS-like_dom_sf"/>
</dbReference>
<dbReference type="InterPro" id="IPR000700">
    <property type="entry name" value="PAS-assoc_C"/>
</dbReference>
<evidence type="ECO:0000256" key="2">
    <source>
        <dbReference type="ARBA" id="ARBA00012438"/>
    </source>
</evidence>